<comment type="similarity">
    <text evidence="1">Belongs to the bacterial renalase family.</text>
</comment>
<comment type="catalytic activity">
    <reaction evidence="1">
        <text>1,2-dihydro-beta-NADP + O2 + H(+) = H2O2 + NADP(+)</text>
        <dbReference type="Rhea" id="RHEA:40399"/>
        <dbReference type="ChEBI" id="CHEBI:15378"/>
        <dbReference type="ChEBI" id="CHEBI:15379"/>
        <dbReference type="ChEBI" id="CHEBI:16240"/>
        <dbReference type="ChEBI" id="CHEBI:58349"/>
        <dbReference type="ChEBI" id="CHEBI:88137"/>
        <dbReference type="EC" id="1.6.3.5"/>
    </reaction>
</comment>
<dbReference type="SUPFAM" id="SSF51905">
    <property type="entry name" value="FAD/NAD(P)-binding domain"/>
    <property type="match status" value="1"/>
</dbReference>
<comment type="catalytic activity">
    <reaction evidence="1">
        <text>1,2-dihydro-beta-NAD + O2 + H(+) = H2O2 + NAD(+)</text>
        <dbReference type="Rhea" id="RHEA:40395"/>
        <dbReference type="ChEBI" id="CHEBI:15378"/>
        <dbReference type="ChEBI" id="CHEBI:15379"/>
        <dbReference type="ChEBI" id="CHEBI:16240"/>
        <dbReference type="ChEBI" id="CHEBI:57540"/>
        <dbReference type="ChEBI" id="CHEBI:88138"/>
        <dbReference type="EC" id="1.6.3.5"/>
    </reaction>
</comment>
<dbReference type="InterPro" id="IPR002937">
    <property type="entry name" value="Amino_oxidase"/>
</dbReference>
<feature type="binding site" evidence="1">
    <location>
        <position position="309"/>
    </location>
    <ligand>
        <name>FAD</name>
        <dbReference type="ChEBI" id="CHEBI:57692"/>
    </ligand>
</feature>
<dbReference type="EMBL" id="LT629785">
    <property type="protein sequence ID" value="SDT95264.1"/>
    <property type="molecule type" value="Genomic_DNA"/>
</dbReference>
<keyword evidence="1" id="KW-0520">NAD</keyword>
<dbReference type="GO" id="GO:0050661">
    <property type="term" value="F:NADP binding"/>
    <property type="evidence" value="ECO:0007669"/>
    <property type="project" value="UniProtKB-UniRule"/>
</dbReference>
<dbReference type="EC" id="1.6.3.5" evidence="1"/>
<dbReference type="GO" id="GO:0051287">
    <property type="term" value="F:NAD binding"/>
    <property type="evidence" value="ECO:0007669"/>
    <property type="project" value="UniProtKB-UniRule"/>
</dbReference>
<feature type="binding site" evidence="1">
    <location>
        <position position="40"/>
    </location>
    <ligand>
        <name>FAD</name>
        <dbReference type="ChEBI" id="CHEBI:57692"/>
    </ligand>
</feature>
<dbReference type="PANTHER" id="PTHR16128">
    <property type="entry name" value="FAD/NAD(P)-BINDING OXIDOREDUCTASE FAMILY PROTEIN"/>
    <property type="match status" value="1"/>
</dbReference>
<dbReference type="Pfam" id="PF13450">
    <property type="entry name" value="NAD_binding_8"/>
    <property type="match status" value="1"/>
</dbReference>
<keyword evidence="4" id="KW-1185">Reference proteome</keyword>
<feature type="binding site" evidence="1">
    <location>
        <position position="13"/>
    </location>
    <ligand>
        <name>FAD</name>
        <dbReference type="ChEBI" id="CHEBI:57692"/>
    </ligand>
</feature>
<reference evidence="4" key="1">
    <citation type="submission" date="2016-10" db="EMBL/GenBank/DDBJ databases">
        <authorList>
            <person name="Varghese N."/>
            <person name="Submissions S."/>
        </authorList>
    </citation>
    <scope>NUCLEOTIDE SEQUENCE [LARGE SCALE GENOMIC DNA]</scope>
    <source>
        <strain evidence="4">DSM 17875</strain>
    </source>
</reference>
<keyword evidence="1" id="KW-0521">NADP</keyword>
<keyword evidence="1" id="KW-0560">Oxidoreductase</keyword>
<dbReference type="OrthoDB" id="5792777at2"/>
<comment type="catalytic activity">
    <reaction evidence="1">
        <text>1,6-dihydro-beta-NAD + O2 + H(+) = H2O2 + NAD(+)</text>
        <dbReference type="Rhea" id="RHEA:47996"/>
        <dbReference type="ChEBI" id="CHEBI:15378"/>
        <dbReference type="ChEBI" id="CHEBI:15379"/>
        <dbReference type="ChEBI" id="CHEBI:16240"/>
        <dbReference type="ChEBI" id="CHEBI:57540"/>
        <dbReference type="ChEBI" id="CHEBI:88140"/>
        <dbReference type="EC" id="1.6.3.5"/>
    </reaction>
</comment>
<dbReference type="HAMAP" id="MF_02074">
    <property type="entry name" value="Bact_renalase"/>
    <property type="match status" value="1"/>
</dbReference>
<dbReference type="Gene3D" id="3.50.50.60">
    <property type="entry name" value="FAD/NAD(P)-binding domain"/>
    <property type="match status" value="1"/>
</dbReference>
<dbReference type="GO" id="GO:0050660">
    <property type="term" value="F:flavin adenine dinucleotide binding"/>
    <property type="evidence" value="ECO:0007669"/>
    <property type="project" value="UniProtKB-UniRule"/>
</dbReference>
<dbReference type="Gene3D" id="3.90.660.10">
    <property type="match status" value="1"/>
</dbReference>
<dbReference type="Pfam" id="PF01593">
    <property type="entry name" value="Amino_oxidase"/>
    <property type="match status" value="1"/>
</dbReference>
<feature type="binding site" evidence="1">
    <location>
        <position position="308"/>
    </location>
    <ligand>
        <name>substrate</name>
    </ligand>
</feature>
<dbReference type="AlphaFoldDB" id="A0A1H2EJL5"/>
<evidence type="ECO:0000259" key="2">
    <source>
        <dbReference type="Pfam" id="PF01593"/>
    </source>
</evidence>
<dbReference type="Proteomes" id="UP000243232">
    <property type="component" value="Chromosome I"/>
</dbReference>
<protein>
    <recommendedName>
        <fullName evidence="1">Renalase</fullName>
        <ecNumber evidence="1">1.6.3.5</ecNumber>
    </recommendedName>
</protein>
<organism evidence="3 4">
    <name type="scientific">Pseudomonas pohangensis</name>
    <dbReference type="NCBI Taxonomy" id="364197"/>
    <lineage>
        <taxon>Bacteria</taxon>
        <taxon>Pseudomonadati</taxon>
        <taxon>Pseudomonadota</taxon>
        <taxon>Gammaproteobacteria</taxon>
        <taxon>Pseudomonadales</taxon>
        <taxon>Pseudomonadaceae</taxon>
        <taxon>Pseudomonas</taxon>
    </lineage>
</organism>
<dbReference type="STRING" id="364197.SAMN05216296_0844"/>
<feature type="binding site" evidence="1">
    <location>
        <begin position="32"/>
        <end position="33"/>
    </location>
    <ligand>
        <name>FAD</name>
        <dbReference type="ChEBI" id="CHEBI:57692"/>
    </ligand>
</feature>
<keyword evidence="1" id="KW-0274">FAD</keyword>
<comment type="caution">
    <text evidence="1">Lacks conserved residue(s) required for the propagation of feature annotation.</text>
</comment>
<keyword evidence="1" id="KW-0285">Flavoprotein</keyword>
<feature type="binding site" evidence="1">
    <location>
        <position position="128"/>
    </location>
    <ligand>
        <name>FAD</name>
        <dbReference type="ChEBI" id="CHEBI:57692"/>
    </ligand>
</feature>
<dbReference type="PANTHER" id="PTHR16128:SF5">
    <property type="entry name" value="FAD_NAD(P)-BINDING OXIDOREDUCTASE FAMILY PROTEIN"/>
    <property type="match status" value="1"/>
</dbReference>
<evidence type="ECO:0000313" key="3">
    <source>
        <dbReference type="EMBL" id="SDT95264.1"/>
    </source>
</evidence>
<sequence length="330" mass="35384">MQAHIAIIGAGISGLAAARTLHEAGHAMQLFDKSRGSGGRLSSKRSPFGELDLGGQYFTARDPDFCRAVTDWQKQGWIAPWSPQLYQFRQGRLQVSADEQTRWVGTPRMSALTRGLLGELPVRFATRICEVFRGDQHWQLLDADGQLHGPFSHVLVATPAAQASPLLAAAPELAAQAAATAMQPVWAVALGFQQALPTPMQACFVQDNPLAWIARNASKPQRGGAIDSWVLHASSEWTRQHLDLSPDSAIEQLSAAFGSVLGTTLPAADFSLAQRWLYARPAADSGFGTLADAQRGLFACGDWCQAGRVEGAWLSGRMAAGNILQSISAA</sequence>
<evidence type="ECO:0000256" key="1">
    <source>
        <dbReference type="HAMAP-Rule" id="MF_02074"/>
    </source>
</evidence>
<dbReference type="InterPro" id="IPR034721">
    <property type="entry name" value="Bac_renal"/>
</dbReference>
<proteinExistence type="inferred from homology"/>
<feature type="binding site" evidence="1">
    <location>
        <position position="302"/>
    </location>
    <ligand>
        <name>FAD</name>
        <dbReference type="ChEBI" id="CHEBI:57692"/>
    </ligand>
</feature>
<feature type="domain" description="Amine oxidase" evidence="2">
    <location>
        <begin position="109"/>
        <end position="324"/>
    </location>
</feature>
<gene>
    <name evidence="3" type="ORF">SAMN05216296_0844</name>
</gene>
<comment type="function">
    <text evidence="1">Catalyzes the oxidation of the 1,2-dihydro- and 1,6-dihydro- isomeric forms of beta-NAD(P) back to beta-NAD(P)+. May serve to protect primary metabolism dehydrogenases from inhibition by the 1,2-dihydro- and 1,6-dihydro-beta-NAD(P) isomers.</text>
</comment>
<dbReference type="GO" id="GO:0050664">
    <property type="term" value="F:oxidoreductase activity, acting on NAD(P)H, oxygen as acceptor"/>
    <property type="evidence" value="ECO:0007669"/>
    <property type="project" value="UniProtKB-UniRule"/>
</dbReference>
<accession>A0A1H2EJL5</accession>
<feature type="binding site" evidence="1">
    <location>
        <begin position="57"/>
        <end position="61"/>
    </location>
    <ligand>
        <name>substrate</name>
    </ligand>
</feature>
<dbReference type="InterPro" id="IPR036188">
    <property type="entry name" value="FAD/NAD-bd_sf"/>
</dbReference>
<comment type="cofactor">
    <cofactor evidence="1">
        <name>FAD</name>
        <dbReference type="ChEBI" id="CHEBI:57692"/>
    </cofactor>
</comment>
<evidence type="ECO:0000313" key="4">
    <source>
        <dbReference type="Proteomes" id="UP000243232"/>
    </source>
</evidence>
<keyword evidence="1" id="KW-0547">Nucleotide-binding</keyword>
<comment type="catalytic activity">
    <reaction evidence="1">
        <text>1,6-dihydro-beta-NADP + O2 + H(+) = H2O2 + NADP(+)</text>
        <dbReference type="Rhea" id="RHEA:48000"/>
        <dbReference type="ChEBI" id="CHEBI:15378"/>
        <dbReference type="ChEBI" id="CHEBI:15379"/>
        <dbReference type="ChEBI" id="CHEBI:16240"/>
        <dbReference type="ChEBI" id="CHEBI:58349"/>
        <dbReference type="ChEBI" id="CHEBI:88139"/>
        <dbReference type="EC" id="1.6.3.5"/>
    </reaction>
</comment>
<dbReference type="RefSeq" id="WP_090193236.1">
    <property type="nucleotide sequence ID" value="NZ_LT629785.1"/>
</dbReference>
<feature type="binding site" evidence="1">
    <location>
        <begin position="56"/>
        <end position="57"/>
    </location>
    <ligand>
        <name>FAD</name>
        <dbReference type="ChEBI" id="CHEBI:57692"/>
    </ligand>
</feature>
<name>A0A1H2EJL5_9PSED</name>